<dbReference type="PANTHER" id="PTHR43289">
    <property type="entry name" value="MITOGEN-ACTIVATED PROTEIN KINASE KINASE KINASE 20-RELATED"/>
    <property type="match status" value="1"/>
</dbReference>
<evidence type="ECO:0000256" key="4">
    <source>
        <dbReference type="ARBA" id="ARBA00022840"/>
    </source>
</evidence>
<keyword evidence="3" id="KW-0418">Kinase</keyword>
<dbReference type="Proteomes" id="UP001501000">
    <property type="component" value="Unassembled WGS sequence"/>
</dbReference>
<dbReference type="PROSITE" id="PS00108">
    <property type="entry name" value="PROTEIN_KINASE_ST"/>
    <property type="match status" value="1"/>
</dbReference>
<dbReference type="PANTHER" id="PTHR43289:SF34">
    <property type="entry name" value="SERINE_THREONINE-PROTEIN KINASE YBDM-RELATED"/>
    <property type="match status" value="1"/>
</dbReference>
<evidence type="ECO:0000259" key="6">
    <source>
        <dbReference type="PROSITE" id="PS50011"/>
    </source>
</evidence>
<dbReference type="InterPro" id="IPR000719">
    <property type="entry name" value="Prot_kinase_dom"/>
</dbReference>
<evidence type="ECO:0000256" key="1">
    <source>
        <dbReference type="ARBA" id="ARBA00022679"/>
    </source>
</evidence>
<keyword evidence="1" id="KW-0808">Transferase</keyword>
<evidence type="ECO:0000313" key="8">
    <source>
        <dbReference type="Proteomes" id="UP001501000"/>
    </source>
</evidence>
<dbReference type="Gene3D" id="3.30.200.20">
    <property type="entry name" value="Phosphorylase Kinase, domain 1"/>
    <property type="match status" value="1"/>
</dbReference>
<dbReference type="PROSITE" id="PS50011">
    <property type="entry name" value="PROTEIN_KINASE_DOM"/>
    <property type="match status" value="1"/>
</dbReference>
<feature type="domain" description="Protein kinase" evidence="6">
    <location>
        <begin position="32"/>
        <end position="287"/>
    </location>
</feature>
<keyword evidence="4 5" id="KW-0067">ATP-binding</keyword>
<accession>A0ABP7L8C7</accession>
<dbReference type="Gene3D" id="1.10.510.10">
    <property type="entry name" value="Transferase(Phosphotransferase) domain 1"/>
    <property type="match status" value="1"/>
</dbReference>
<dbReference type="PROSITE" id="PS00107">
    <property type="entry name" value="PROTEIN_KINASE_ATP"/>
    <property type="match status" value="1"/>
</dbReference>
<name>A0ABP7L8C7_9ACTN</name>
<dbReference type="InterPro" id="IPR017441">
    <property type="entry name" value="Protein_kinase_ATP_BS"/>
</dbReference>
<comment type="caution">
    <text evidence="7">The sequence shown here is derived from an EMBL/GenBank/DDBJ whole genome shotgun (WGS) entry which is preliminary data.</text>
</comment>
<dbReference type="SMART" id="SM00220">
    <property type="entry name" value="S_TKc"/>
    <property type="match status" value="1"/>
</dbReference>
<evidence type="ECO:0000313" key="7">
    <source>
        <dbReference type="EMBL" id="GAA3896799.1"/>
    </source>
</evidence>
<evidence type="ECO:0000256" key="5">
    <source>
        <dbReference type="PROSITE-ProRule" id="PRU10141"/>
    </source>
</evidence>
<organism evidence="7 8">
    <name type="scientific">Streptomyces gulbargensis</name>
    <dbReference type="NCBI Taxonomy" id="364901"/>
    <lineage>
        <taxon>Bacteria</taxon>
        <taxon>Bacillati</taxon>
        <taxon>Actinomycetota</taxon>
        <taxon>Actinomycetes</taxon>
        <taxon>Kitasatosporales</taxon>
        <taxon>Streptomycetaceae</taxon>
        <taxon>Streptomyces</taxon>
    </lineage>
</organism>
<dbReference type="InterPro" id="IPR011009">
    <property type="entry name" value="Kinase-like_dom_sf"/>
</dbReference>
<evidence type="ECO:0000256" key="2">
    <source>
        <dbReference type="ARBA" id="ARBA00022741"/>
    </source>
</evidence>
<protein>
    <recommendedName>
        <fullName evidence="6">Protein kinase domain-containing protein</fullName>
    </recommendedName>
</protein>
<dbReference type="Pfam" id="PF00069">
    <property type="entry name" value="Pkinase"/>
    <property type="match status" value="1"/>
</dbReference>
<proteinExistence type="predicted"/>
<keyword evidence="2 5" id="KW-0547">Nucleotide-binding</keyword>
<keyword evidence="8" id="KW-1185">Reference proteome</keyword>
<reference evidence="8" key="1">
    <citation type="journal article" date="2019" name="Int. J. Syst. Evol. Microbiol.">
        <title>The Global Catalogue of Microorganisms (GCM) 10K type strain sequencing project: providing services to taxonomists for standard genome sequencing and annotation.</title>
        <authorList>
            <consortium name="The Broad Institute Genomics Platform"/>
            <consortium name="The Broad Institute Genome Sequencing Center for Infectious Disease"/>
            <person name="Wu L."/>
            <person name="Ma J."/>
        </authorList>
    </citation>
    <scope>NUCLEOTIDE SEQUENCE [LARGE SCALE GENOMIC DNA]</scope>
    <source>
        <strain evidence="8">JCM 16956</strain>
    </source>
</reference>
<evidence type="ECO:0000256" key="3">
    <source>
        <dbReference type="ARBA" id="ARBA00022777"/>
    </source>
</evidence>
<gene>
    <name evidence="7" type="ORF">GCM10022244_03750</name>
</gene>
<feature type="binding site" evidence="5">
    <location>
        <position position="60"/>
    </location>
    <ligand>
        <name>ATP</name>
        <dbReference type="ChEBI" id="CHEBI:30616"/>
    </ligand>
</feature>
<dbReference type="EMBL" id="BAABAJ010000001">
    <property type="protein sequence ID" value="GAA3896799.1"/>
    <property type="molecule type" value="Genomic_DNA"/>
</dbReference>
<sequence length="496" mass="52780">MSLFIVKGGRHMVDRAAFAALQPHDPTRLGPYRLIGRLGSGGMGTVFAAEDTASQLVAVKVINAHLAGDERFTREFTREVTAARRVRPFCTAPVLDARLDEHPLYVVTEYVEGPTLQDLVARTGPLRGGALEQLAVGTAAALTAIHAAQVVHRDLKPSNVLLSPMGPRVIDFGIARALDGPDASVRPTHLSGTPGYIAPEVLRGGPVTPAADLFAWGCVMAYAASGTLPFPGEDIHTVHQRVLTEPPRLSGLTDTLRPLVEQALDKDPGRRGSAPSLLALLVGDDRADAERATELVERSWRSPTLLVTGAGRSATDRATGRTGSARASGRRRAAVAAGAVGVGAAVLAGVLLWPEDDRGEEPVKDTAKVRSGPVTLQSAHSFELDTVPPTGAQRWIDTRDITDDLRAENTAPGATPQLLPGRQSALARWDSDQPPTEQQCLETLGRAPMEKSPSLKRGDRFCLQTTDGRTAHVRIVSLPLGEGATRLEATVWELPT</sequence>
<dbReference type="InterPro" id="IPR008271">
    <property type="entry name" value="Ser/Thr_kinase_AS"/>
</dbReference>
<dbReference type="SUPFAM" id="SSF56112">
    <property type="entry name" value="Protein kinase-like (PK-like)"/>
    <property type="match status" value="1"/>
</dbReference>
<dbReference type="CDD" id="cd14014">
    <property type="entry name" value="STKc_PknB_like"/>
    <property type="match status" value="1"/>
</dbReference>